<sequence>TWYWRKKPYYAKAIYNPVQHPDDLDKIPEPDWEGLRKRVKQLRDPIRKLKDRGYWVTMEGKGAFEAAWMLFRGPKNARLASILLNPSTNGRISVGFPSSTCMVRS</sequence>
<comment type="caution">
    <text evidence="1">The sequence shown here is derived from an EMBL/GenBank/DDBJ whole genome shotgun (WGS) entry which is preliminary data.</text>
</comment>
<reference evidence="1" key="1">
    <citation type="journal article" date="2014" name="Front. Microbiol.">
        <title>High frequency of phylogenetically diverse reductive dehalogenase-homologous genes in deep subseafloor sedimentary metagenomes.</title>
        <authorList>
            <person name="Kawai M."/>
            <person name="Futagami T."/>
            <person name="Toyoda A."/>
            <person name="Takaki Y."/>
            <person name="Nishi S."/>
            <person name="Hori S."/>
            <person name="Arai W."/>
            <person name="Tsubouchi T."/>
            <person name="Morono Y."/>
            <person name="Uchiyama I."/>
            <person name="Ito T."/>
            <person name="Fujiyama A."/>
            <person name="Inagaki F."/>
            <person name="Takami H."/>
        </authorList>
    </citation>
    <scope>NUCLEOTIDE SEQUENCE</scope>
    <source>
        <strain evidence="1">Expedition CK06-06</strain>
    </source>
</reference>
<dbReference type="EMBL" id="BART01013307">
    <property type="protein sequence ID" value="GAG75961.1"/>
    <property type="molecule type" value="Genomic_DNA"/>
</dbReference>
<name>X1BUZ1_9ZZZZ</name>
<accession>X1BUZ1</accession>
<evidence type="ECO:0000313" key="1">
    <source>
        <dbReference type="EMBL" id="GAG75961.1"/>
    </source>
</evidence>
<dbReference type="AlphaFoldDB" id="X1BUZ1"/>
<gene>
    <name evidence="1" type="ORF">S01H4_27286</name>
</gene>
<proteinExistence type="predicted"/>
<organism evidence="1">
    <name type="scientific">marine sediment metagenome</name>
    <dbReference type="NCBI Taxonomy" id="412755"/>
    <lineage>
        <taxon>unclassified sequences</taxon>
        <taxon>metagenomes</taxon>
        <taxon>ecological metagenomes</taxon>
    </lineage>
</organism>
<feature type="non-terminal residue" evidence="1">
    <location>
        <position position="1"/>
    </location>
</feature>
<protein>
    <submittedName>
        <fullName evidence="1">Uncharacterized protein</fullName>
    </submittedName>
</protein>